<keyword evidence="2" id="KW-1185">Reference proteome</keyword>
<name>A0A0D2NEG9_HYPSF</name>
<dbReference type="Proteomes" id="UP000054270">
    <property type="component" value="Unassembled WGS sequence"/>
</dbReference>
<reference evidence="2" key="1">
    <citation type="submission" date="2014-04" db="EMBL/GenBank/DDBJ databases">
        <title>Evolutionary Origins and Diversification of the Mycorrhizal Mutualists.</title>
        <authorList>
            <consortium name="DOE Joint Genome Institute"/>
            <consortium name="Mycorrhizal Genomics Consortium"/>
            <person name="Kohler A."/>
            <person name="Kuo A."/>
            <person name="Nagy L.G."/>
            <person name="Floudas D."/>
            <person name="Copeland A."/>
            <person name="Barry K.W."/>
            <person name="Cichocki N."/>
            <person name="Veneault-Fourrey C."/>
            <person name="LaButti K."/>
            <person name="Lindquist E.A."/>
            <person name="Lipzen A."/>
            <person name="Lundell T."/>
            <person name="Morin E."/>
            <person name="Murat C."/>
            <person name="Riley R."/>
            <person name="Ohm R."/>
            <person name="Sun H."/>
            <person name="Tunlid A."/>
            <person name="Henrissat B."/>
            <person name="Grigoriev I.V."/>
            <person name="Hibbett D.S."/>
            <person name="Martin F."/>
        </authorList>
    </citation>
    <scope>NUCLEOTIDE SEQUENCE [LARGE SCALE GENOMIC DNA]</scope>
    <source>
        <strain evidence="2">FD-334 SS-4</strain>
    </source>
</reference>
<accession>A0A0D2NEG9</accession>
<protein>
    <submittedName>
        <fullName evidence="1">Uncharacterized protein</fullName>
    </submittedName>
</protein>
<proteinExistence type="predicted"/>
<dbReference type="AlphaFoldDB" id="A0A0D2NEG9"/>
<evidence type="ECO:0000313" key="2">
    <source>
        <dbReference type="Proteomes" id="UP000054270"/>
    </source>
</evidence>
<sequence length="233" mass="24873">MRPICAQVPPSILSLCSVLPLSVPSTPSPDSSFPLPPPPPSTSPIWLAGADIAQGSYAHPWTHKQKAALSLLRGLQRYGSVNIQGTHSRRRLVASRDRMARPHLLSVSQLALWLWVVGAAITRGEGAHRPITHLRHCDSGAPRPGRRSWGFPHTDSVCAPWRRSQLAARVEGGCVIQKTPKGAAPTSALWTTATDALLGANDTQTPPNAAPSQLAPISRAQAHSFRHASHNGG</sequence>
<dbReference type="EMBL" id="KN817655">
    <property type="protein sequence ID" value="KJA15076.1"/>
    <property type="molecule type" value="Genomic_DNA"/>
</dbReference>
<evidence type="ECO:0000313" key="1">
    <source>
        <dbReference type="EMBL" id="KJA15076.1"/>
    </source>
</evidence>
<gene>
    <name evidence="1" type="ORF">HYPSUDRAFT_208198</name>
</gene>
<organism evidence="1 2">
    <name type="scientific">Hypholoma sublateritium (strain FD-334 SS-4)</name>
    <dbReference type="NCBI Taxonomy" id="945553"/>
    <lineage>
        <taxon>Eukaryota</taxon>
        <taxon>Fungi</taxon>
        <taxon>Dikarya</taxon>
        <taxon>Basidiomycota</taxon>
        <taxon>Agaricomycotina</taxon>
        <taxon>Agaricomycetes</taxon>
        <taxon>Agaricomycetidae</taxon>
        <taxon>Agaricales</taxon>
        <taxon>Agaricineae</taxon>
        <taxon>Strophariaceae</taxon>
        <taxon>Hypholoma</taxon>
    </lineage>
</organism>